<proteinExistence type="predicted"/>
<sequence length="81" mass="9372">EKTFMENKAQKWYFKTSIIVVAFLCVGPLALPLVWFNPRFSLRTKLIISVIAIALTYYLTALTMDAINKIVTYYKQMGLTF</sequence>
<feature type="transmembrane region" description="Helical" evidence="1">
    <location>
        <begin position="46"/>
        <end position="67"/>
    </location>
</feature>
<evidence type="ECO:0000313" key="3">
    <source>
        <dbReference type="Proteomes" id="UP000231267"/>
    </source>
</evidence>
<accession>A0A2J0LET3</accession>
<feature type="transmembrane region" description="Helical" evidence="1">
    <location>
        <begin position="12"/>
        <end position="34"/>
    </location>
</feature>
<feature type="non-terminal residue" evidence="2">
    <location>
        <position position="1"/>
    </location>
</feature>
<dbReference type="Proteomes" id="UP000231267">
    <property type="component" value="Unassembled WGS sequence"/>
</dbReference>
<protein>
    <submittedName>
        <fullName evidence="2">Zinc ribbon domain-containing protein</fullName>
    </submittedName>
</protein>
<keyword evidence="1" id="KW-0812">Transmembrane</keyword>
<dbReference type="EMBL" id="PFGP01000090">
    <property type="protein sequence ID" value="PIW66368.1"/>
    <property type="molecule type" value="Genomic_DNA"/>
</dbReference>
<organism evidence="2 3">
    <name type="scientific">Candidatus Taenaricola geysiri</name>
    <dbReference type="NCBI Taxonomy" id="1974752"/>
    <lineage>
        <taxon>Bacteria</taxon>
        <taxon>Pseudomonadati</taxon>
        <taxon>Candidatus Omnitrophota</taxon>
        <taxon>Candidatus Taenaricola</taxon>
    </lineage>
</organism>
<comment type="caution">
    <text evidence="2">The sequence shown here is derived from an EMBL/GenBank/DDBJ whole genome shotgun (WGS) entry which is preliminary data.</text>
</comment>
<keyword evidence="1" id="KW-1133">Transmembrane helix</keyword>
<gene>
    <name evidence="2" type="ORF">COW11_03680</name>
</gene>
<evidence type="ECO:0000313" key="2">
    <source>
        <dbReference type="EMBL" id="PIW66368.1"/>
    </source>
</evidence>
<reference evidence="2 3" key="1">
    <citation type="submission" date="2017-09" db="EMBL/GenBank/DDBJ databases">
        <title>Depth-based differentiation of microbial function through sediment-hosted aquifers and enrichment of novel symbionts in the deep terrestrial subsurface.</title>
        <authorList>
            <person name="Probst A.J."/>
            <person name="Ladd B."/>
            <person name="Jarett J.K."/>
            <person name="Geller-Mcgrath D.E."/>
            <person name="Sieber C.M."/>
            <person name="Emerson J.B."/>
            <person name="Anantharaman K."/>
            <person name="Thomas B.C."/>
            <person name="Malmstrom R."/>
            <person name="Stieglmeier M."/>
            <person name="Klingl A."/>
            <person name="Woyke T."/>
            <person name="Ryan C.M."/>
            <person name="Banfield J.F."/>
        </authorList>
    </citation>
    <scope>NUCLEOTIDE SEQUENCE [LARGE SCALE GENOMIC DNA]</scope>
    <source>
        <strain evidence="2">CG12_big_fil_rev_8_21_14_0_65_43_15</strain>
    </source>
</reference>
<keyword evidence="1" id="KW-0472">Membrane</keyword>
<evidence type="ECO:0000256" key="1">
    <source>
        <dbReference type="SAM" id="Phobius"/>
    </source>
</evidence>
<dbReference type="AlphaFoldDB" id="A0A2J0LET3"/>
<name>A0A2J0LET3_9BACT</name>